<name>A0A841T946_9BACL</name>
<gene>
    <name evidence="2" type="ORF">H4Q31_10855</name>
</gene>
<dbReference type="Proteomes" id="UP000574133">
    <property type="component" value="Unassembled WGS sequence"/>
</dbReference>
<comment type="caution">
    <text evidence="2">The sequence shown here is derived from an EMBL/GenBank/DDBJ whole genome shotgun (WGS) entry which is preliminary data.</text>
</comment>
<evidence type="ECO:0000313" key="3">
    <source>
        <dbReference type="Proteomes" id="UP000574133"/>
    </source>
</evidence>
<dbReference type="RefSeq" id="WP_185179103.1">
    <property type="nucleotide sequence ID" value="NZ_CBCSEP010000043.1"/>
</dbReference>
<accession>A0A841T946</accession>
<evidence type="ECO:0000256" key="1">
    <source>
        <dbReference type="SAM" id="Phobius"/>
    </source>
</evidence>
<dbReference type="EMBL" id="JACJVN010000038">
    <property type="protein sequence ID" value="MBB6677824.1"/>
    <property type="molecule type" value="Genomic_DNA"/>
</dbReference>
<keyword evidence="1" id="KW-1133">Transmembrane helix</keyword>
<feature type="transmembrane region" description="Helical" evidence="1">
    <location>
        <begin position="52"/>
        <end position="74"/>
    </location>
</feature>
<keyword evidence="1" id="KW-0812">Transmembrane</keyword>
<organism evidence="2 3">
    <name type="scientific">Cohnella lubricantis</name>
    <dbReference type="NCBI Taxonomy" id="2163172"/>
    <lineage>
        <taxon>Bacteria</taxon>
        <taxon>Bacillati</taxon>
        <taxon>Bacillota</taxon>
        <taxon>Bacilli</taxon>
        <taxon>Bacillales</taxon>
        <taxon>Paenibacillaceae</taxon>
        <taxon>Cohnella</taxon>
    </lineage>
</organism>
<sequence>MKKVIAGGILLFAGMALYLGIHIPAAEIASNLGGWSTPPGRLGTALQEVGGVAPTGYSIFLIVIGILILLWGAFDDEIKKLIKITAQYARTVQEARQTDNQNQNGRME</sequence>
<protein>
    <submittedName>
        <fullName evidence="2">Uncharacterized protein</fullName>
    </submittedName>
</protein>
<keyword evidence="3" id="KW-1185">Reference proteome</keyword>
<reference evidence="2 3" key="1">
    <citation type="submission" date="2020-08" db="EMBL/GenBank/DDBJ databases">
        <title>Cohnella phylogeny.</title>
        <authorList>
            <person name="Dunlap C."/>
        </authorList>
    </citation>
    <scope>NUCLEOTIDE SEQUENCE [LARGE SCALE GENOMIC DNA]</scope>
    <source>
        <strain evidence="2 3">DSM 103658</strain>
    </source>
</reference>
<evidence type="ECO:0000313" key="2">
    <source>
        <dbReference type="EMBL" id="MBB6677824.1"/>
    </source>
</evidence>
<keyword evidence="1" id="KW-0472">Membrane</keyword>
<proteinExistence type="predicted"/>
<dbReference type="AlphaFoldDB" id="A0A841T946"/>